<sequence length="392" mass="45608">MELKLAKRAQKLKASEIRELLKLTQKKGLISFAGGLPAPELFPIDEMKKVTEEIFTKYGKEVLQYSLTEGNEDLRTIIGETRMKNVKVPKENILITSGSQQGLDFTGKLFIDKGDKIICEKPTYLGALTAFNVYEPEYVEVEMDDYGMIIEDLEEKLKSNPEVKFIYTIPDFQNPTGRTLPVDRRKKMVEIAKKYEVLIIEDNPYGELRYEGERYPSIKSFDDDGYVIYLGTFSKIFCPGLRIGWICASDIIIEKYIMVKQSADLHCNTLAQQELVTFMKMFDIEEHIDQIKEVYRKRRNVMLEALEKYMPKDVKYVKTEGGLFIWLELKETIDTKVIFEEAVKRDVAFVPGHSFYAKDVRKNYMRLNYSSMSEDLIKEGIKRLSEVIMEYY</sequence>
<evidence type="ECO:0000256" key="6">
    <source>
        <dbReference type="ARBA" id="ARBA00022898"/>
    </source>
</evidence>
<dbReference type="InterPro" id="IPR015421">
    <property type="entry name" value="PyrdxlP-dep_Trfase_major"/>
</dbReference>
<dbReference type="OrthoDB" id="9802328at2"/>
<evidence type="ECO:0000256" key="1">
    <source>
        <dbReference type="ARBA" id="ARBA00001933"/>
    </source>
</evidence>
<dbReference type="GO" id="GO:0008483">
    <property type="term" value="F:transaminase activity"/>
    <property type="evidence" value="ECO:0007669"/>
    <property type="project" value="UniProtKB-KW"/>
</dbReference>
<keyword evidence="9" id="KW-1185">Reference proteome</keyword>
<dbReference type="EMBL" id="FQXM01000034">
    <property type="protein sequence ID" value="SHI02067.1"/>
    <property type="molecule type" value="Genomic_DNA"/>
</dbReference>
<dbReference type="FunFam" id="3.40.640.10:FF:000053">
    <property type="entry name" value="Aminotransferase, class I"/>
    <property type="match status" value="1"/>
</dbReference>
<dbReference type="InterPro" id="IPR004839">
    <property type="entry name" value="Aminotransferase_I/II_large"/>
</dbReference>
<accession>A0A1M5XQF2</accession>
<gene>
    <name evidence="8" type="ORF">SAMN02745207_03850</name>
</gene>
<dbReference type="SUPFAM" id="SSF53383">
    <property type="entry name" value="PLP-dependent transferases"/>
    <property type="match status" value="1"/>
</dbReference>
<keyword evidence="4" id="KW-0032">Aminotransferase</keyword>
<evidence type="ECO:0000313" key="9">
    <source>
        <dbReference type="Proteomes" id="UP000184447"/>
    </source>
</evidence>
<comment type="subunit">
    <text evidence="3">Homodimer.</text>
</comment>
<dbReference type="InterPro" id="IPR015422">
    <property type="entry name" value="PyrdxlP-dep_Trfase_small"/>
</dbReference>
<keyword evidence="6" id="KW-0663">Pyridoxal phosphate</keyword>
<comment type="similarity">
    <text evidence="2">Belongs to the class-I pyridoxal-phosphate-dependent aminotransferase family.</text>
</comment>
<organism evidence="8 9">
    <name type="scientific">Clostridium grantii DSM 8605</name>
    <dbReference type="NCBI Taxonomy" id="1121316"/>
    <lineage>
        <taxon>Bacteria</taxon>
        <taxon>Bacillati</taxon>
        <taxon>Bacillota</taxon>
        <taxon>Clostridia</taxon>
        <taxon>Eubacteriales</taxon>
        <taxon>Clostridiaceae</taxon>
        <taxon>Clostridium</taxon>
    </lineage>
</organism>
<dbReference type="Gene3D" id="3.40.640.10">
    <property type="entry name" value="Type I PLP-dependent aspartate aminotransferase-like (Major domain)"/>
    <property type="match status" value="1"/>
</dbReference>
<proteinExistence type="inferred from homology"/>
<evidence type="ECO:0000256" key="3">
    <source>
        <dbReference type="ARBA" id="ARBA00011738"/>
    </source>
</evidence>
<protein>
    <submittedName>
        <fullName evidence="8">2-aminoadipate transaminase</fullName>
    </submittedName>
</protein>
<dbReference type="GO" id="GO:0030170">
    <property type="term" value="F:pyridoxal phosphate binding"/>
    <property type="evidence" value="ECO:0007669"/>
    <property type="project" value="InterPro"/>
</dbReference>
<dbReference type="CDD" id="cd00609">
    <property type="entry name" value="AAT_like"/>
    <property type="match status" value="1"/>
</dbReference>
<comment type="cofactor">
    <cofactor evidence="1">
        <name>pyridoxal 5'-phosphate</name>
        <dbReference type="ChEBI" id="CHEBI:597326"/>
    </cofactor>
</comment>
<dbReference type="Proteomes" id="UP000184447">
    <property type="component" value="Unassembled WGS sequence"/>
</dbReference>
<evidence type="ECO:0000313" key="8">
    <source>
        <dbReference type="EMBL" id="SHI02067.1"/>
    </source>
</evidence>
<dbReference type="Gene3D" id="3.90.1150.10">
    <property type="entry name" value="Aspartate Aminotransferase, domain 1"/>
    <property type="match status" value="1"/>
</dbReference>
<name>A0A1M5XQF2_9CLOT</name>
<evidence type="ECO:0000256" key="4">
    <source>
        <dbReference type="ARBA" id="ARBA00022576"/>
    </source>
</evidence>
<evidence type="ECO:0000256" key="5">
    <source>
        <dbReference type="ARBA" id="ARBA00022679"/>
    </source>
</evidence>
<evidence type="ECO:0000256" key="2">
    <source>
        <dbReference type="ARBA" id="ARBA00007441"/>
    </source>
</evidence>
<dbReference type="GO" id="GO:1901605">
    <property type="term" value="P:alpha-amino acid metabolic process"/>
    <property type="evidence" value="ECO:0007669"/>
    <property type="project" value="TreeGrafter"/>
</dbReference>
<dbReference type="RefSeq" id="WP_073340677.1">
    <property type="nucleotide sequence ID" value="NZ_FQXM01000034.1"/>
</dbReference>
<dbReference type="Pfam" id="PF00155">
    <property type="entry name" value="Aminotran_1_2"/>
    <property type="match status" value="1"/>
</dbReference>
<feature type="domain" description="Aminotransferase class I/classII large" evidence="7">
    <location>
        <begin position="44"/>
        <end position="384"/>
    </location>
</feature>
<keyword evidence="5" id="KW-0808">Transferase</keyword>
<dbReference type="InterPro" id="IPR015424">
    <property type="entry name" value="PyrdxlP-dep_Trfase"/>
</dbReference>
<dbReference type="AlphaFoldDB" id="A0A1M5XQF2"/>
<dbReference type="InterPro" id="IPR050859">
    <property type="entry name" value="Class-I_PLP-dep_aminotransf"/>
</dbReference>
<reference evidence="8 9" key="1">
    <citation type="submission" date="2016-11" db="EMBL/GenBank/DDBJ databases">
        <authorList>
            <person name="Jaros S."/>
            <person name="Januszkiewicz K."/>
            <person name="Wedrychowicz H."/>
        </authorList>
    </citation>
    <scope>NUCLEOTIDE SEQUENCE [LARGE SCALE GENOMIC DNA]</scope>
    <source>
        <strain evidence="8 9">DSM 8605</strain>
    </source>
</reference>
<dbReference type="PANTHER" id="PTHR42790:SF19">
    <property type="entry name" value="KYNURENINE_ALPHA-AMINOADIPATE AMINOTRANSFERASE, MITOCHONDRIAL"/>
    <property type="match status" value="1"/>
</dbReference>
<dbReference type="PANTHER" id="PTHR42790">
    <property type="entry name" value="AMINOTRANSFERASE"/>
    <property type="match status" value="1"/>
</dbReference>
<evidence type="ECO:0000259" key="7">
    <source>
        <dbReference type="Pfam" id="PF00155"/>
    </source>
</evidence>
<dbReference type="STRING" id="1121316.SAMN02745207_03850"/>